<proteinExistence type="predicted"/>
<name>A0A914R2N7_PAREQ</name>
<dbReference type="Proteomes" id="UP000887564">
    <property type="component" value="Unplaced"/>
</dbReference>
<evidence type="ECO:0000313" key="2">
    <source>
        <dbReference type="WBParaSite" id="PEQ_0000071601-mRNA-1"/>
    </source>
</evidence>
<accession>A0A914R2N7</accession>
<sequence>HKKFCHVFFDVWAIGQSDGLRRECCGSARSSAARLLFDTEAARRRRPVRKPDGSFNYSADIYCDKYDENTGICPDGDRLLHYWSSDMHQSLANAGEKDGGIIAFTSLRWRKRNPEYATDEVCSSFRRALFFE</sequence>
<dbReference type="AlphaFoldDB" id="A0A914R2N7"/>
<dbReference type="WBParaSite" id="PEQ_0000071601-mRNA-1">
    <property type="protein sequence ID" value="PEQ_0000071601-mRNA-1"/>
    <property type="gene ID" value="PEQ_0000071601"/>
</dbReference>
<keyword evidence="1" id="KW-1185">Reference proteome</keyword>
<protein>
    <submittedName>
        <fullName evidence="2">Uncharacterized protein</fullName>
    </submittedName>
</protein>
<reference evidence="2" key="1">
    <citation type="submission" date="2022-11" db="UniProtKB">
        <authorList>
            <consortium name="WormBaseParasite"/>
        </authorList>
    </citation>
    <scope>IDENTIFICATION</scope>
</reference>
<evidence type="ECO:0000313" key="1">
    <source>
        <dbReference type="Proteomes" id="UP000887564"/>
    </source>
</evidence>
<organism evidence="1 2">
    <name type="scientific">Parascaris equorum</name>
    <name type="common">Equine roundworm</name>
    <dbReference type="NCBI Taxonomy" id="6256"/>
    <lineage>
        <taxon>Eukaryota</taxon>
        <taxon>Metazoa</taxon>
        <taxon>Ecdysozoa</taxon>
        <taxon>Nematoda</taxon>
        <taxon>Chromadorea</taxon>
        <taxon>Rhabditida</taxon>
        <taxon>Spirurina</taxon>
        <taxon>Ascaridomorpha</taxon>
        <taxon>Ascaridoidea</taxon>
        <taxon>Ascarididae</taxon>
        <taxon>Parascaris</taxon>
    </lineage>
</organism>